<keyword evidence="1 4" id="KW-0378">Hydrolase</keyword>
<dbReference type="Gene3D" id="3.30.70.360">
    <property type="match status" value="1"/>
</dbReference>
<evidence type="ECO:0000256" key="2">
    <source>
        <dbReference type="PIRSR" id="PIRSR005962-1"/>
    </source>
</evidence>
<feature type="binding site" evidence="2">
    <location>
        <position position="102"/>
    </location>
    <ligand>
        <name>Mn(2+)</name>
        <dbReference type="ChEBI" id="CHEBI:29035"/>
        <label>2</label>
    </ligand>
</feature>
<dbReference type="InterPro" id="IPR002933">
    <property type="entry name" value="Peptidase_M20"/>
</dbReference>
<evidence type="ECO:0000256" key="1">
    <source>
        <dbReference type="ARBA" id="ARBA00022801"/>
    </source>
</evidence>
<dbReference type="SUPFAM" id="SSF55031">
    <property type="entry name" value="Bacterial exopeptidase dimerisation domain"/>
    <property type="match status" value="1"/>
</dbReference>
<dbReference type="OrthoDB" id="8875216at2"/>
<accession>A0A1W6YQB1</accession>
<dbReference type="Pfam" id="PF01546">
    <property type="entry name" value="Peptidase_M20"/>
    <property type="match status" value="1"/>
</dbReference>
<dbReference type="CDD" id="cd05666">
    <property type="entry name" value="M20_Acy1-like"/>
    <property type="match status" value="1"/>
</dbReference>
<evidence type="ECO:0000313" key="4">
    <source>
        <dbReference type="EMBL" id="ARP83265.1"/>
    </source>
</evidence>
<feature type="binding site" evidence="2">
    <location>
        <position position="163"/>
    </location>
    <ligand>
        <name>Mn(2+)</name>
        <dbReference type="ChEBI" id="CHEBI:29035"/>
        <label>2</label>
    </ligand>
</feature>
<dbReference type="GO" id="GO:0050118">
    <property type="term" value="F:N-acetyldiaminopimelate deacetylase activity"/>
    <property type="evidence" value="ECO:0007669"/>
    <property type="project" value="UniProtKB-ARBA"/>
</dbReference>
<feature type="domain" description="Peptidase M20 dimerisation" evidence="3">
    <location>
        <begin position="186"/>
        <end position="277"/>
    </location>
</feature>
<dbReference type="PANTHER" id="PTHR11014:SF63">
    <property type="entry name" value="METALLOPEPTIDASE, PUTATIVE (AFU_ORTHOLOGUE AFUA_6G09600)-RELATED"/>
    <property type="match status" value="1"/>
</dbReference>
<feature type="binding site" evidence="2">
    <location>
        <position position="369"/>
    </location>
    <ligand>
        <name>Mn(2+)</name>
        <dbReference type="ChEBI" id="CHEBI:29035"/>
        <label>2</label>
    </ligand>
</feature>
<dbReference type="Proteomes" id="UP000194151">
    <property type="component" value="Chromosome"/>
</dbReference>
<protein>
    <submittedName>
        <fullName evidence="4">Amidohydrolase</fullName>
    </submittedName>
</protein>
<sequence>MKLLEPIIAWQAELAAIRRDLHAHPELCFEEFRTADVVAGKLEEWGIPVHRGLGGTGVVGTIRGNGPGTRAIGLRADMDALPMQEINTFEHASRHPGKMHACGHDGHTAMLLGAARYLAQHRDFDGTVYVIFQPAEEHGGGAKRMIDDGLFREFPMEAVFGMHNWPGMAQGAFGLTDGPIMASSNDFRITITGKGSHAGMPHLGIDPVMTAVQLAQSLQTIITRNRNPLDAAVLSITQIHAGSADNVVPTQAVMRGTVRTFTVESLDLIEERMRDIAVHTCAALACEVDFDFQRHYPPTINHREEAAVCAEVMRELVGADNVNDHVQPSMGAEDFAFMLQEIPGCYVWIGNGWGDHRVAGHGMGPCMLHNGSYDFNDELLGLGATYWVRLALARLSGAAHLQE</sequence>
<keyword evidence="2" id="KW-0464">Manganese</keyword>
<organism evidence="4 5">
    <name type="scientific">Bordetella genomosp. 8</name>
    <dbReference type="NCBI Taxonomy" id="1416806"/>
    <lineage>
        <taxon>Bacteria</taxon>
        <taxon>Pseudomonadati</taxon>
        <taxon>Pseudomonadota</taxon>
        <taxon>Betaproteobacteria</taxon>
        <taxon>Burkholderiales</taxon>
        <taxon>Alcaligenaceae</taxon>
        <taxon>Bordetella</taxon>
    </lineage>
</organism>
<dbReference type="InterPro" id="IPR036264">
    <property type="entry name" value="Bact_exopeptidase_dim_dom"/>
</dbReference>
<keyword evidence="5" id="KW-1185">Reference proteome</keyword>
<dbReference type="InterPro" id="IPR017439">
    <property type="entry name" value="Amidohydrolase"/>
</dbReference>
<dbReference type="GO" id="GO:0019877">
    <property type="term" value="P:diaminopimelate biosynthetic process"/>
    <property type="evidence" value="ECO:0007669"/>
    <property type="project" value="UniProtKB-ARBA"/>
</dbReference>
<dbReference type="EMBL" id="CP021108">
    <property type="protein sequence ID" value="ARP83265.1"/>
    <property type="molecule type" value="Genomic_DNA"/>
</dbReference>
<dbReference type="InterPro" id="IPR011650">
    <property type="entry name" value="Peptidase_M20_dimer"/>
</dbReference>
<evidence type="ECO:0000259" key="3">
    <source>
        <dbReference type="Pfam" id="PF07687"/>
    </source>
</evidence>
<name>A0A1W6YQB1_9BORD</name>
<feature type="binding site" evidence="2">
    <location>
        <position position="104"/>
    </location>
    <ligand>
        <name>Mn(2+)</name>
        <dbReference type="ChEBI" id="CHEBI:29035"/>
        <label>2</label>
    </ligand>
</feature>
<keyword evidence="2" id="KW-0479">Metal-binding</keyword>
<proteinExistence type="predicted"/>
<gene>
    <name evidence="4" type="ORF">CAL12_22220</name>
</gene>
<dbReference type="FunFam" id="3.30.70.360:FF:000001">
    <property type="entry name" value="N-acetyldiaminopimelate deacetylase"/>
    <property type="match status" value="1"/>
</dbReference>
<feature type="binding site" evidence="2">
    <location>
        <position position="137"/>
    </location>
    <ligand>
        <name>Mn(2+)</name>
        <dbReference type="ChEBI" id="CHEBI:29035"/>
        <label>2</label>
    </ligand>
</feature>
<dbReference type="Pfam" id="PF07687">
    <property type="entry name" value="M20_dimer"/>
    <property type="match status" value="1"/>
</dbReference>
<dbReference type="GO" id="GO:0046872">
    <property type="term" value="F:metal ion binding"/>
    <property type="evidence" value="ECO:0007669"/>
    <property type="project" value="UniProtKB-KW"/>
</dbReference>
<evidence type="ECO:0000313" key="5">
    <source>
        <dbReference type="Proteomes" id="UP000194151"/>
    </source>
</evidence>
<dbReference type="KEGG" id="bgv:CAL12_22220"/>
<reference evidence="4 5" key="1">
    <citation type="submission" date="2017-05" db="EMBL/GenBank/DDBJ databases">
        <title>Complete and WGS of Bordetella genogroups.</title>
        <authorList>
            <person name="Spilker T."/>
            <person name="LiPuma J."/>
        </authorList>
    </citation>
    <scope>NUCLEOTIDE SEQUENCE [LARGE SCALE GENOMIC DNA]</scope>
    <source>
        <strain evidence="4 5">AU19157</strain>
    </source>
</reference>
<comment type="cofactor">
    <cofactor evidence="2">
        <name>Mn(2+)</name>
        <dbReference type="ChEBI" id="CHEBI:29035"/>
    </cofactor>
    <text evidence="2">The Mn(2+) ion enhances activity.</text>
</comment>
<dbReference type="STRING" id="1416806.CAL12_22220"/>
<dbReference type="NCBIfam" id="TIGR01891">
    <property type="entry name" value="amidohydrolases"/>
    <property type="match status" value="1"/>
</dbReference>
<dbReference type="PANTHER" id="PTHR11014">
    <property type="entry name" value="PEPTIDASE M20 FAMILY MEMBER"/>
    <property type="match status" value="1"/>
</dbReference>
<dbReference type="RefSeq" id="WP_086066603.1">
    <property type="nucleotide sequence ID" value="NZ_CP021108.1"/>
</dbReference>
<dbReference type="AlphaFoldDB" id="A0A1W6YQB1"/>
<dbReference type="SUPFAM" id="SSF53187">
    <property type="entry name" value="Zn-dependent exopeptidases"/>
    <property type="match status" value="1"/>
</dbReference>
<dbReference type="PIRSF" id="PIRSF005962">
    <property type="entry name" value="Pept_M20D_amidohydro"/>
    <property type="match status" value="1"/>
</dbReference>
<dbReference type="Gene3D" id="3.40.630.10">
    <property type="entry name" value="Zn peptidases"/>
    <property type="match status" value="1"/>
</dbReference>